<dbReference type="Ensembl" id="ENSCSAVT00000011880.1">
    <property type="protein sequence ID" value="ENSCSAVP00000011743.1"/>
    <property type="gene ID" value="ENSCSAVG00000006886.1"/>
</dbReference>
<sequence length="200" mass="23248">MSPEARTAQWILNNVATPNKEVKDETHAVLTPKDYEDRIIRLETEVERLRLSVTEGRDAQRNLEAKEHAWAEKLRRAQRAVELLNASEDKLKKQKEEREGKVREISERMKQSDMDHRRERTELKALIESKEGLVREQSDRILRLEEANLRLVATIKRLRARESPNDVIDFIDDEQKRHNDVKNGEFCLHGLSSGSSSSSV</sequence>
<evidence type="ECO:0000313" key="3">
    <source>
        <dbReference type="Ensembl" id="ENSCSAVP00000011743.1"/>
    </source>
</evidence>
<accession>H2Z2D1</accession>
<feature type="domain" description="Disabled homolog 2-interacting protein C-terminal" evidence="2">
    <location>
        <begin position="1"/>
        <end position="161"/>
    </location>
</feature>
<dbReference type="eggNOG" id="KOG3508">
    <property type="taxonomic scope" value="Eukaryota"/>
</dbReference>
<dbReference type="STRING" id="51511.ENSCSAVP00000011743"/>
<dbReference type="Proteomes" id="UP000007875">
    <property type="component" value="Unassembled WGS sequence"/>
</dbReference>
<dbReference type="InParanoid" id="H2Z2D1"/>
<proteinExistence type="predicted"/>
<reference evidence="3" key="3">
    <citation type="submission" date="2025-09" db="UniProtKB">
        <authorList>
            <consortium name="Ensembl"/>
        </authorList>
    </citation>
    <scope>IDENTIFICATION</scope>
</reference>
<reference evidence="3" key="2">
    <citation type="submission" date="2025-08" db="UniProtKB">
        <authorList>
            <consortium name="Ensembl"/>
        </authorList>
    </citation>
    <scope>IDENTIFICATION</scope>
</reference>
<dbReference type="GeneTree" id="ENSGT00940000167058"/>
<dbReference type="InterPro" id="IPR021887">
    <property type="entry name" value="DAB2P_C"/>
</dbReference>
<evidence type="ECO:0000256" key="1">
    <source>
        <dbReference type="SAM" id="MobiDB-lite"/>
    </source>
</evidence>
<dbReference type="AlphaFoldDB" id="H2Z2D1"/>
<evidence type="ECO:0000259" key="2">
    <source>
        <dbReference type="Pfam" id="PF12004"/>
    </source>
</evidence>
<feature type="region of interest" description="Disordered" evidence="1">
    <location>
        <begin position="92"/>
        <end position="118"/>
    </location>
</feature>
<protein>
    <recommendedName>
        <fullName evidence="2">Disabled homolog 2-interacting protein C-terminal domain-containing protein</fullName>
    </recommendedName>
</protein>
<dbReference type="HOGENOM" id="CLU_1365838_0_0_1"/>
<keyword evidence="4" id="KW-1185">Reference proteome</keyword>
<evidence type="ECO:0000313" key="4">
    <source>
        <dbReference type="Proteomes" id="UP000007875"/>
    </source>
</evidence>
<reference evidence="4" key="1">
    <citation type="submission" date="2003-08" db="EMBL/GenBank/DDBJ databases">
        <authorList>
            <person name="Birren B."/>
            <person name="Nusbaum C."/>
            <person name="Abebe A."/>
            <person name="Abouelleil A."/>
            <person name="Adekoya E."/>
            <person name="Ait-zahra M."/>
            <person name="Allen N."/>
            <person name="Allen T."/>
            <person name="An P."/>
            <person name="Anderson M."/>
            <person name="Anderson S."/>
            <person name="Arachchi H."/>
            <person name="Armbruster J."/>
            <person name="Bachantsang P."/>
            <person name="Baldwin J."/>
            <person name="Barry A."/>
            <person name="Bayul T."/>
            <person name="Blitshsteyn B."/>
            <person name="Bloom T."/>
            <person name="Blye J."/>
            <person name="Boguslavskiy L."/>
            <person name="Borowsky M."/>
            <person name="Boukhgalter B."/>
            <person name="Brunache A."/>
            <person name="Butler J."/>
            <person name="Calixte N."/>
            <person name="Calvo S."/>
            <person name="Camarata J."/>
            <person name="Campo K."/>
            <person name="Chang J."/>
            <person name="Cheshatsang Y."/>
            <person name="Citroen M."/>
            <person name="Collymore A."/>
            <person name="Considine T."/>
            <person name="Cook A."/>
            <person name="Cooke P."/>
            <person name="Corum B."/>
            <person name="Cuomo C."/>
            <person name="David R."/>
            <person name="Dawoe T."/>
            <person name="Degray S."/>
            <person name="Dodge S."/>
            <person name="Dooley K."/>
            <person name="Dorje P."/>
            <person name="Dorjee K."/>
            <person name="Dorris L."/>
            <person name="Duffey N."/>
            <person name="Dupes A."/>
            <person name="Elkins T."/>
            <person name="Engels R."/>
            <person name="Erickson J."/>
            <person name="Farina A."/>
            <person name="Faro S."/>
            <person name="Ferreira P."/>
            <person name="Fischer H."/>
            <person name="Fitzgerald M."/>
            <person name="Foley K."/>
            <person name="Gage D."/>
            <person name="Galagan J."/>
            <person name="Gearin G."/>
            <person name="Gnerre S."/>
            <person name="Gnirke A."/>
            <person name="Goyette A."/>
            <person name="Graham J."/>
            <person name="Grandbois E."/>
            <person name="Gyaltsen K."/>
            <person name="Hafez N."/>
            <person name="Hagopian D."/>
            <person name="Hagos B."/>
            <person name="Hall J."/>
            <person name="Hatcher B."/>
            <person name="Heller A."/>
            <person name="Higgins H."/>
            <person name="Honan T."/>
            <person name="Horn A."/>
            <person name="Houde N."/>
            <person name="Hughes L."/>
            <person name="Hulme W."/>
            <person name="Husby E."/>
            <person name="Iliev I."/>
            <person name="Jaffe D."/>
            <person name="Jones C."/>
            <person name="Kamal M."/>
            <person name="Kamat A."/>
            <person name="Kamvysselis M."/>
            <person name="Karlsson E."/>
            <person name="Kells C."/>
            <person name="Kieu A."/>
            <person name="Kisner P."/>
            <person name="Kodira C."/>
            <person name="Kulbokas E."/>
            <person name="Labutti K."/>
            <person name="Lama D."/>
            <person name="Landers T."/>
            <person name="Leger J."/>
            <person name="Levine S."/>
            <person name="Lewis D."/>
            <person name="Lewis T."/>
            <person name="Lindblad-toh K."/>
            <person name="Liu X."/>
            <person name="Lokyitsang T."/>
            <person name="Lokyitsang Y."/>
            <person name="Lucien O."/>
            <person name="Lui A."/>
            <person name="Ma L.J."/>
            <person name="Mabbitt R."/>
            <person name="Macdonald J."/>
            <person name="Maclean C."/>
            <person name="Major J."/>
            <person name="Manning J."/>
            <person name="Marabella R."/>
            <person name="Maru K."/>
            <person name="Matthews C."/>
            <person name="Mauceli E."/>
            <person name="Mccarthy M."/>
            <person name="Mcdonough S."/>
            <person name="Mcghee T."/>
            <person name="Meldrim J."/>
            <person name="Meneus L."/>
            <person name="Mesirov J."/>
            <person name="Mihalev A."/>
            <person name="Mihova T."/>
            <person name="Mikkelsen T."/>
            <person name="Mlenga V."/>
            <person name="Moru K."/>
            <person name="Mozes J."/>
            <person name="Mulrain L."/>
            <person name="Munson G."/>
            <person name="Naylor J."/>
            <person name="Newes C."/>
            <person name="Nguyen C."/>
            <person name="Nguyen N."/>
            <person name="Nguyen T."/>
            <person name="Nicol R."/>
            <person name="Nielsen C."/>
            <person name="Nizzari M."/>
            <person name="Norbu C."/>
            <person name="Norbu N."/>
            <person name="O'donnell P."/>
            <person name="Okoawo O."/>
            <person name="O'leary S."/>
            <person name="Omotosho B."/>
            <person name="O'neill K."/>
            <person name="Osman S."/>
            <person name="Parker S."/>
            <person name="Perrin D."/>
            <person name="Phunkhang P."/>
            <person name="Piqani B."/>
            <person name="Purcell S."/>
            <person name="Rachupka T."/>
            <person name="Ramasamy U."/>
            <person name="Rameau R."/>
            <person name="Ray V."/>
            <person name="Raymond C."/>
            <person name="Retta R."/>
            <person name="Richardson S."/>
            <person name="Rise C."/>
            <person name="Rodriguez J."/>
            <person name="Rogers J."/>
            <person name="Rogov P."/>
            <person name="Rutman M."/>
            <person name="Schupbach R."/>
            <person name="Seaman C."/>
            <person name="Settipalli S."/>
            <person name="Sharpe T."/>
            <person name="Sheridan J."/>
            <person name="Sherpa N."/>
            <person name="Shi J."/>
            <person name="Smirnov S."/>
            <person name="Smith C."/>
            <person name="Sougnez C."/>
            <person name="Spencer B."/>
            <person name="Stalker J."/>
            <person name="Stange-thomann N."/>
            <person name="Stavropoulos S."/>
            <person name="Stetson K."/>
            <person name="Stone C."/>
            <person name="Stone S."/>
            <person name="Stubbs M."/>
            <person name="Talamas J."/>
            <person name="Tchuinga P."/>
            <person name="Tenzing P."/>
            <person name="Tesfaye S."/>
            <person name="Theodore J."/>
            <person name="Thoulutsang Y."/>
            <person name="Topham K."/>
            <person name="Towey S."/>
            <person name="Tsamla T."/>
            <person name="Tsomo N."/>
            <person name="Vallee D."/>
            <person name="Vassiliev H."/>
            <person name="Venkataraman V."/>
            <person name="Vinson J."/>
            <person name="Vo A."/>
            <person name="Wade C."/>
            <person name="Wang S."/>
            <person name="Wangchuk T."/>
            <person name="Wangdi T."/>
            <person name="Whittaker C."/>
            <person name="Wilkinson J."/>
            <person name="Wu Y."/>
            <person name="Wyman D."/>
            <person name="Yadav S."/>
            <person name="Yang S."/>
            <person name="Yang X."/>
            <person name="Yeager S."/>
            <person name="Yee E."/>
            <person name="Young G."/>
            <person name="Zainoun J."/>
            <person name="Zembeck L."/>
            <person name="Zimmer A."/>
            <person name="Zody M."/>
            <person name="Lander E."/>
        </authorList>
    </citation>
    <scope>NUCLEOTIDE SEQUENCE [LARGE SCALE GENOMIC DNA]</scope>
</reference>
<dbReference type="Pfam" id="PF12004">
    <property type="entry name" value="DAB2P_C"/>
    <property type="match status" value="1"/>
</dbReference>
<organism evidence="3 4">
    <name type="scientific">Ciona savignyi</name>
    <name type="common">Pacific transparent sea squirt</name>
    <dbReference type="NCBI Taxonomy" id="51511"/>
    <lineage>
        <taxon>Eukaryota</taxon>
        <taxon>Metazoa</taxon>
        <taxon>Chordata</taxon>
        <taxon>Tunicata</taxon>
        <taxon>Ascidiacea</taxon>
        <taxon>Phlebobranchia</taxon>
        <taxon>Cionidae</taxon>
        <taxon>Ciona</taxon>
    </lineage>
</organism>
<name>H2Z2D1_CIOSA</name>